<gene>
    <name evidence="2" type="ordered locus">VC0395_1138</name>
</gene>
<evidence type="ECO:0000256" key="1">
    <source>
        <dbReference type="SAM" id="SignalP"/>
    </source>
</evidence>
<dbReference type="AlphaFoldDB" id="A0A0H3AE12"/>
<feature type="signal peptide" evidence="1">
    <location>
        <begin position="1"/>
        <end position="19"/>
    </location>
</feature>
<dbReference type="KEGG" id="vco:VC0395_1138"/>
<evidence type="ECO:0000313" key="2">
    <source>
        <dbReference type="EMBL" id="ABQ19018.1"/>
    </source>
</evidence>
<sequence length="115" mass="12617">MKKIILAVTALTLSAGAFASIDTNHKARSINAGVYASQEQAYAAGFKKIEQLQALPSNKLANELSVWQNSVVPKSVKIDGTEVVVQSFAKQPGVVEYRSIVKVDYQYKTRESNRD</sequence>
<proteinExistence type="predicted"/>
<dbReference type="GeneID" id="89512168"/>
<dbReference type="eggNOG" id="ENOG5031NC2">
    <property type="taxonomic scope" value="Bacteria"/>
</dbReference>
<feature type="chain" id="PRO_5030008042" description="Acyl-CoA synthetase" evidence="1">
    <location>
        <begin position="20"/>
        <end position="115"/>
    </location>
</feature>
<protein>
    <recommendedName>
        <fullName evidence="4">Acyl-CoA synthetase</fullName>
    </recommendedName>
</protein>
<organism evidence="2 3">
    <name type="scientific">Vibrio cholerae serotype O1 (strain ATCC 39541 / Classical Ogawa 395 / O395)</name>
    <dbReference type="NCBI Taxonomy" id="345073"/>
    <lineage>
        <taxon>Bacteria</taxon>
        <taxon>Pseudomonadati</taxon>
        <taxon>Pseudomonadota</taxon>
        <taxon>Gammaproteobacteria</taxon>
        <taxon>Vibrionales</taxon>
        <taxon>Vibrionaceae</taxon>
        <taxon>Vibrio</taxon>
    </lineage>
</organism>
<dbReference type="RefSeq" id="WP_000720501.1">
    <property type="nucleotide sequence ID" value="NC_009456.1"/>
</dbReference>
<dbReference type="KEGG" id="vcr:VC395_A0132"/>
<keyword evidence="1" id="KW-0732">Signal</keyword>
<dbReference type="InterPro" id="IPR016879">
    <property type="entry name" value="UCP028299"/>
</dbReference>
<evidence type="ECO:0000313" key="3">
    <source>
        <dbReference type="Proteomes" id="UP000000249"/>
    </source>
</evidence>
<accession>A0A0H3AE12</accession>
<dbReference type="PIRSF" id="PIRSF028299">
    <property type="entry name" value="UCP028299"/>
    <property type="match status" value="1"/>
</dbReference>
<reference evidence="2 3" key="1">
    <citation type="submission" date="2007-03" db="EMBL/GenBank/DDBJ databases">
        <authorList>
            <person name="Heidelberg J."/>
        </authorList>
    </citation>
    <scope>NUCLEOTIDE SEQUENCE [LARGE SCALE GENOMIC DNA]</scope>
    <source>
        <strain evidence="3">ATCC 39541 / Classical Ogawa 395 / O395</strain>
    </source>
</reference>
<dbReference type="EMBL" id="CP000626">
    <property type="protein sequence ID" value="ABQ19018.1"/>
    <property type="molecule type" value="Genomic_DNA"/>
</dbReference>
<dbReference type="OrthoDB" id="5904423at2"/>
<dbReference type="PATRIC" id="fig|345073.21.peg.2890"/>
<dbReference type="Proteomes" id="UP000000249">
    <property type="component" value="Chromosome 2"/>
</dbReference>
<evidence type="ECO:0008006" key="4">
    <source>
        <dbReference type="Google" id="ProtNLM"/>
    </source>
</evidence>
<dbReference type="Pfam" id="PF11777">
    <property type="entry name" value="DUF3316"/>
    <property type="match status" value="1"/>
</dbReference>
<name>A0A0H3AE12_VIBC3</name>